<accession>A0A8E2J7Q6</accession>
<dbReference type="EMBL" id="KV747259">
    <property type="protein sequence ID" value="OCK72693.1"/>
    <property type="molecule type" value="Genomic_DNA"/>
</dbReference>
<dbReference type="Proteomes" id="UP000250266">
    <property type="component" value="Unassembled WGS sequence"/>
</dbReference>
<evidence type="ECO:0000256" key="1">
    <source>
        <dbReference type="SAM" id="SignalP"/>
    </source>
</evidence>
<keyword evidence="3" id="KW-1185">Reference proteome</keyword>
<dbReference type="AlphaFoldDB" id="A0A8E2J7Q6"/>
<evidence type="ECO:0000313" key="2">
    <source>
        <dbReference type="EMBL" id="OCK72693.1"/>
    </source>
</evidence>
<feature type="chain" id="PRO_5034533864" description="Secreted protein" evidence="1">
    <location>
        <begin position="20"/>
        <end position="71"/>
    </location>
</feature>
<evidence type="ECO:0000313" key="3">
    <source>
        <dbReference type="Proteomes" id="UP000250266"/>
    </source>
</evidence>
<feature type="signal peptide" evidence="1">
    <location>
        <begin position="1"/>
        <end position="19"/>
    </location>
</feature>
<sequence>MRLVLGLVLSLVWARVLTAVRNLKQHDTRTCSYNRITPTAREIIYRNSLTSLLFLDFQASNAYLRQPMRES</sequence>
<name>A0A8E2J7Q6_9PEZI</name>
<proteinExistence type="predicted"/>
<keyword evidence="1" id="KW-0732">Signal</keyword>
<organism evidence="2 3">
    <name type="scientific">Lepidopterella palustris CBS 459.81</name>
    <dbReference type="NCBI Taxonomy" id="1314670"/>
    <lineage>
        <taxon>Eukaryota</taxon>
        <taxon>Fungi</taxon>
        <taxon>Dikarya</taxon>
        <taxon>Ascomycota</taxon>
        <taxon>Pezizomycotina</taxon>
        <taxon>Dothideomycetes</taxon>
        <taxon>Pleosporomycetidae</taxon>
        <taxon>Mytilinidiales</taxon>
        <taxon>Argynnaceae</taxon>
        <taxon>Lepidopterella</taxon>
    </lineage>
</organism>
<protein>
    <recommendedName>
        <fullName evidence="4">Secreted protein</fullName>
    </recommendedName>
</protein>
<gene>
    <name evidence="2" type="ORF">K432DRAFT_89080</name>
</gene>
<reference evidence="2 3" key="1">
    <citation type="journal article" date="2016" name="Nat. Commun.">
        <title>Ectomycorrhizal ecology is imprinted in the genome of the dominant symbiotic fungus Cenococcum geophilum.</title>
        <authorList>
            <consortium name="DOE Joint Genome Institute"/>
            <person name="Peter M."/>
            <person name="Kohler A."/>
            <person name="Ohm R.A."/>
            <person name="Kuo A."/>
            <person name="Krutzmann J."/>
            <person name="Morin E."/>
            <person name="Arend M."/>
            <person name="Barry K.W."/>
            <person name="Binder M."/>
            <person name="Choi C."/>
            <person name="Clum A."/>
            <person name="Copeland A."/>
            <person name="Grisel N."/>
            <person name="Haridas S."/>
            <person name="Kipfer T."/>
            <person name="LaButti K."/>
            <person name="Lindquist E."/>
            <person name="Lipzen A."/>
            <person name="Maire R."/>
            <person name="Meier B."/>
            <person name="Mihaltcheva S."/>
            <person name="Molinier V."/>
            <person name="Murat C."/>
            <person name="Poggeler S."/>
            <person name="Quandt C.A."/>
            <person name="Sperisen C."/>
            <person name="Tritt A."/>
            <person name="Tisserant E."/>
            <person name="Crous P.W."/>
            <person name="Henrissat B."/>
            <person name="Nehls U."/>
            <person name="Egli S."/>
            <person name="Spatafora J.W."/>
            <person name="Grigoriev I.V."/>
            <person name="Martin F.M."/>
        </authorList>
    </citation>
    <scope>NUCLEOTIDE SEQUENCE [LARGE SCALE GENOMIC DNA]</scope>
    <source>
        <strain evidence="2 3">CBS 459.81</strain>
    </source>
</reference>
<evidence type="ECO:0008006" key="4">
    <source>
        <dbReference type="Google" id="ProtNLM"/>
    </source>
</evidence>